<dbReference type="AlphaFoldDB" id="A0A225MVD9"/>
<dbReference type="Proteomes" id="UP000214603">
    <property type="component" value="Unassembled WGS sequence"/>
</dbReference>
<dbReference type="OrthoDB" id="37622at2"/>
<name>A0A225MVD9_9BURK</name>
<proteinExistence type="inferred from homology"/>
<evidence type="ECO:0000256" key="1">
    <source>
        <dbReference type="ARBA" id="ARBA00010169"/>
    </source>
</evidence>
<dbReference type="Gene3D" id="3.30.70.120">
    <property type="match status" value="1"/>
</dbReference>
<dbReference type="InterPro" id="IPR011322">
    <property type="entry name" value="N-reg_PII-like_a/b"/>
</dbReference>
<dbReference type="InterPro" id="IPR004323">
    <property type="entry name" value="Ion_tolerance_CutA"/>
</dbReference>
<sequence length="139" mass="15171">MSDPIDSSAGQGRDQAPAELRLAGHEPGDEAVLVLSNAPDALLAKRIAHVLIEERLAACVHLGAAGLSMYMWHDTLEGAEEIPLLVKTTRGRLQALADRLRQLHPYEVPEILVVPVLGGLASYMDWMREQVAAPPRHKE</sequence>
<dbReference type="RefSeq" id="WP_088602124.1">
    <property type="nucleotide sequence ID" value="NZ_NJIH01000003.1"/>
</dbReference>
<comment type="caution">
    <text evidence="2">The sequence shown here is derived from an EMBL/GenBank/DDBJ whole genome shotgun (WGS) entry which is preliminary data.</text>
</comment>
<gene>
    <name evidence="2" type="ORF">CEY11_04230</name>
</gene>
<dbReference type="InterPro" id="IPR015867">
    <property type="entry name" value="N-reg_PII/ATP_PRibTrfase_C"/>
</dbReference>
<comment type="similarity">
    <text evidence="1">Belongs to the CutA family.</text>
</comment>
<dbReference type="GO" id="GO:0010038">
    <property type="term" value="P:response to metal ion"/>
    <property type="evidence" value="ECO:0007669"/>
    <property type="project" value="InterPro"/>
</dbReference>
<dbReference type="PANTHER" id="PTHR23419">
    <property type="entry name" value="DIVALENT CATION TOLERANCE CUTA-RELATED"/>
    <property type="match status" value="1"/>
</dbReference>
<reference evidence="3" key="1">
    <citation type="submission" date="2017-06" db="EMBL/GenBank/DDBJ databases">
        <title>Herbaspirillum phytohormonus sp. nov., isolated from the root nodule of Robinia pseudoacacia in lead-zinc mine.</title>
        <authorList>
            <person name="Fan M."/>
            <person name="Lin Y."/>
        </authorList>
    </citation>
    <scope>NUCLEOTIDE SEQUENCE [LARGE SCALE GENOMIC DNA]</scope>
    <source>
        <strain evidence="3">SC-089</strain>
    </source>
</reference>
<accession>A0A225MVD9</accession>
<evidence type="ECO:0000313" key="2">
    <source>
        <dbReference type="EMBL" id="OWT63541.1"/>
    </source>
</evidence>
<organism evidence="2 3">
    <name type="scientific">Candidimonas nitroreducens</name>
    <dbReference type="NCBI Taxonomy" id="683354"/>
    <lineage>
        <taxon>Bacteria</taxon>
        <taxon>Pseudomonadati</taxon>
        <taxon>Pseudomonadota</taxon>
        <taxon>Betaproteobacteria</taxon>
        <taxon>Burkholderiales</taxon>
        <taxon>Alcaligenaceae</taxon>
        <taxon>Candidimonas</taxon>
    </lineage>
</organism>
<dbReference type="PANTHER" id="PTHR23419:SF8">
    <property type="entry name" value="FI09726P"/>
    <property type="match status" value="1"/>
</dbReference>
<dbReference type="SUPFAM" id="SSF54913">
    <property type="entry name" value="GlnB-like"/>
    <property type="match status" value="1"/>
</dbReference>
<dbReference type="Pfam" id="PF03091">
    <property type="entry name" value="CutA1"/>
    <property type="match status" value="1"/>
</dbReference>
<dbReference type="GO" id="GO:0005507">
    <property type="term" value="F:copper ion binding"/>
    <property type="evidence" value="ECO:0007669"/>
    <property type="project" value="TreeGrafter"/>
</dbReference>
<keyword evidence="3" id="KW-1185">Reference proteome</keyword>
<protein>
    <submittedName>
        <fullName evidence="2">Divalent-cation tolerance protein CutA</fullName>
    </submittedName>
</protein>
<evidence type="ECO:0000313" key="3">
    <source>
        <dbReference type="Proteomes" id="UP000214603"/>
    </source>
</evidence>
<dbReference type="EMBL" id="NJIH01000003">
    <property type="protein sequence ID" value="OWT63541.1"/>
    <property type="molecule type" value="Genomic_DNA"/>
</dbReference>